<name>A0A0R3UNW0_MESCO</name>
<dbReference type="PANTHER" id="PTHR11214">
    <property type="entry name" value="BETA-1,3-N-ACETYLGLUCOSAMINYLTRANSFERASE"/>
    <property type="match status" value="1"/>
</dbReference>
<gene>
    <name evidence="11" type="ORF">MCOS_LOCUS9507</name>
</gene>
<evidence type="ECO:0000313" key="11">
    <source>
        <dbReference type="EMBL" id="VDD83504.1"/>
    </source>
</evidence>
<dbReference type="PANTHER" id="PTHR11214:SF349">
    <property type="entry name" value="BETA-1,3-GALACTOSYLTRANSFERASE BRN"/>
    <property type="match status" value="1"/>
</dbReference>
<evidence type="ECO:0000313" key="12">
    <source>
        <dbReference type="Proteomes" id="UP000267029"/>
    </source>
</evidence>
<dbReference type="InterPro" id="IPR002659">
    <property type="entry name" value="Glyco_trans_31"/>
</dbReference>
<comment type="subcellular location">
    <subcellularLocation>
        <location evidence="1 10">Golgi apparatus membrane</location>
        <topology evidence="1 10">Single-pass type II membrane protein</topology>
    </subcellularLocation>
</comment>
<dbReference type="GO" id="GO:0006493">
    <property type="term" value="P:protein O-linked glycosylation"/>
    <property type="evidence" value="ECO:0007669"/>
    <property type="project" value="TreeGrafter"/>
</dbReference>
<keyword evidence="6" id="KW-0735">Signal-anchor</keyword>
<organism evidence="11 12">
    <name type="scientific">Mesocestoides corti</name>
    <name type="common">Flatworm</name>
    <dbReference type="NCBI Taxonomy" id="53468"/>
    <lineage>
        <taxon>Eukaryota</taxon>
        <taxon>Metazoa</taxon>
        <taxon>Spiralia</taxon>
        <taxon>Lophotrochozoa</taxon>
        <taxon>Platyhelminthes</taxon>
        <taxon>Cestoda</taxon>
        <taxon>Eucestoda</taxon>
        <taxon>Cyclophyllidea</taxon>
        <taxon>Mesocestoididae</taxon>
        <taxon>Mesocestoides</taxon>
    </lineage>
</organism>
<dbReference type="EC" id="2.4.1.-" evidence="10"/>
<evidence type="ECO:0000256" key="2">
    <source>
        <dbReference type="ARBA" id="ARBA00008661"/>
    </source>
</evidence>
<evidence type="ECO:0000256" key="4">
    <source>
        <dbReference type="ARBA" id="ARBA00022679"/>
    </source>
</evidence>
<keyword evidence="7" id="KW-1133">Transmembrane helix</keyword>
<keyword evidence="12" id="KW-1185">Reference proteome</keyword>
<proteinExistence type="inferred from homology"/>
<keyword evidence="4" id="KW-0808">Transferase</keyword>
<dbReference type="GO" id="GO:0008194">
    <property type="term" value="F:UDP-glycosyltransferase activity"/>
    <property type="evidence" value="ECO:0007669"/>
    <property type="project" value="TreeGrafter"/>
</dbReference>
<evidence type="ECO:0000256" key="7">
    <source>
        <dbReference type="ARBA" id="ARBA00022989"/>
    </source>
</evidence>
<evidence type="ECO:0000256" key="6">
    <source>
        <dbReference type="ARBA" id="ARBA00022968"/>
    </source>
</evidence>
<evidence type="ECO:0000256" key="10">
    <source>
        <dbReference type="RuleBase" id="RU363063"/>
    </source>
</evidence>
<protein>
    <recommendedName>
        <fullName evidence="10">Hexosyltransferase</fullName>
        <ecNumber evidence="10">2.4.1.-</ecNumber>
    </recommendedName>
</protein>
<dbReference type="AlphaFoldDB" id="A0A0R3UNW0"/>
<dbReference type="Pfam" id="PF01762">
    <property type="entry name" value="Galactosyl_T"/>
    <property type="match status" value="1"/>
</dbReference>
<evidence type="ECO:0000256" key="9">
    <source>
        <dbReference type="ARBA" id="ARBA00023136"/>
    </source>
</evidence>
<evidence type="ECO:0000256" key="8">
    <source>
        <dbReference type="ARBA" id="ARBA00023034"/>
    </source>
</evidence>
<keyword evidence="3 10" id="KW-0328">Glycosyltransferase</keyword>
<evidence type="ECO:0000256" key="1">
    <source>
        <dbReference type="ARBA" id="ARBA00004323"/>
    </source>
</evidence>
<dbReference type="GO" id="GO:0000139">
    <property type="term" value="C:Golgi membrane"/>
    <property type="evidence" value="ECO:0007669"/>
    <property type="project" value="UniProtKB-SubCell"/>
</dbReference>
<keyword evidence="5" id="KW-0812">Transmembrane</keyword>
<keyword evidence="8 10" id="KW-0333">Golgi apparatus</keyword>
<accession>A0A0R3UNW0</accession>
<evidence type="ECO:0000256" key="5">
    <source>
        <dbReference type="ARBA" id="ARBA00022692"/>
    </source>
</evidence>
<sequence>MQLWRLNKVIGGFGEKSHVSASYQICRWPPQRVEDIQFVAGYNITLCVRLEASELMTRRQKTYPLTHLFQVSRTNLEVSFDDLAALPRTLWKRAKYPEVYRTYPQDVPLKQIVEAVKVGLTVTNVKLISFLKNHIYHKIIPTKIRKLRNSQCFTDTLNKIQLLSSVCQMPEYNFPIHILQTSSTVCSRNTKHDLVIVVKSGILGWDDRMAFRAFMQRERSRCPQLNVGVVFSLGMPRIQGGRMFNREGNIISLSGISGDMLEQFDGKEDVVMERINREIEDFGDIVLADYEDTYFNLTWKTITNLRWLSAFCNKHHGNTFMIIDDDHRVNLTMVAKMLDSVSTETLRKSIFGFIAKFDYAYRSPTKKWFLSYREFPWDLMYQYPRGFSQFIGADIVDDLAIASAYTRFNYAPEDVFLGMIAFKLDIDLHNVDAMYDHEEYDERKNGTQPAMVALSKYFEHAFKR</sequence>
<dbReference type="EMBL" id="UXSR01005745">
    <property type="protein sequence ID" value="VDD83504.1"/>
    <property type="molecule type" value="Genomic_DNA"/>
</dbReference>
<dbReference type="GO" id="GO:0016758">
    <property type="term" value="F:hexosyltransferase activity"/>
    <property type="evidence" value="ECO:0007669"/>
    <property type="project" value="InterPro"/>
</dbReference>
<keyword evidence="9" id="KW-0472">Membrane</keyword>
<evidence type="ECO:0000256" key="3">
    <source>
        <dbReference type="ARBA" id="ARBA00022676"/>
    </source>
</evidence>
<comment type="similarity">
    <text evidence="2 10">Belongs to the glycosyltransferase 31 family.</text>
</comment>
<dbReference type="Proteomes" id="UP000267029">
    <property type="component" value="Unassembled WGS sequence"/>
</dbReference>
<dbReference type="OrthoDB" id="6381420at2759"/>
<reference evidence="11 12" key="1">
    <citation type="submission" date="2018-10" db="EMBL/GenBank/DDBJ databases">
        <authorList>
            <consortium name="Pathogen Informatics"/>
        </authorList>
    </citation>
    <scope>NUCLEOTIDE SEQUENCE [LARGE SCALE GENOMIC DNA]</scope>
</reference>